<dbReference type="PANTHER" id="PTHR12601:SF6">
    <property type="entry name" value="CLUSTERED MITOCHONDRIA PROTEIN HOMOLOG"/>
    <property type="match status" value="1"/>
</dbReference>
<keyword evidence="7" id="KW-1185">Reference proteome</keyword>
<dbReference type="Proteomes" id="UP000277580">
    <property type="component" value="Unassembled WGS sequence"/>
</dbReference>
<comment type="subunit">
    <text evidence="3">May associate with the eukaryotic translation initiation factor 3 (eIF-3) complex.</text>
</comment>
<dbReference type="InterPro" id="IPR027523">
    <property type="entry name" value="CLU_prot"/>
</dbReference>
<dbReference type="Gene3D" id="1.25.40.10">
    <property type="entry name" value="Tetratricopeptide repeat domain"/>
    <property type="match status" value="2"/>
</dbReference>
<feature type="region of interest" description="Disordered" evidence="4">
    <location>
        <begin position="1225"/>
        <end position="1302"/>
    </location>
</feature>
<evidence type="ECO:0000256" key="3">
    <source>
        <dbReference type="HAMAP-Rule" id="MF_03013"/>
    </source>
</evidence>
<dbReference type="PROSITE" id="PS51823">
    <property type="entry name" value="CLU"/>
    <property type="match status" value="1"/>
</dbReference>
<dbReference type="EMBL" id="ML119113">
    <property type="protein sequence ID" value="RPB15366.1"/>
    <property type="molecule type" value="Genomic_DNA"/>
</dbReference>
<comment type="similarity">
    <text evidence="3">Belongs to the CLU family.</text>
</comment>
<accession>A0A3N4KXV0</accession>
<dbReference type="STRING" id="1392247.A0A3N4KXV0"/>
<dbReference type="Pfam" id="PF13374">
    <property type="entry name" value="TPR_10"/>
    <property type="match status" value="2"/>
</dbReference>
<dbReference type="InterPro" id="IPR023231">
    <property type="entry name" value="GSKIP_dom_sf"/>
</dbReference>
<feature type="compositionally biased region" description="Basic residues" evidence="4">
    <location>
        <begin position="1280"/>
        <end position="1293"/>
    </location>
</feature>
<protein>
    <recommendedName>
        <fullName evidence="3">Clustered mitochondria protein homolog</fullName>
    </recommendedName>
    <alternativeName>
        <fullName evidence="3">Protein TIF31 homolog</fullName>
    </alternativeName>
</protein>
<dbReference type="SUPFAM" id="SSF48452">
    <property type="entry name" value="TPR-like"/>
    <property type="match status" value="2"/>
</dbReference>
<dbReference type="InterPro" id="IPR028275">
    <property type="entry name" value="CLU_N"/>
</dbReference>
<dbReference type="Pfam" id="PF05303">
    <property type="entry name" value="GSKIP_dom"/>
    <property type="match status" value="1"/>
</dbReference>
<reference evidence="6 7" key="1">
    <citation type="journal article" date="2018" name="Nat. Ecol. Evol.">
        <title>Pezizomycetes genomes reveal the molecular basis of ectomycorrhizal truffle lifestyle.</title>
        <authorList>
            <person name="Murat C."/>
            <person name="Payen T."/>
            <person name="Noel B."/>
            <person name="Kuo A."/>
            <person name="Morin E."/>
            <person name="Chen J."/>
            <person name="Kohler A."/>
            <person name="Krizsan K."/>
            <person name="Balestrini R."/>
            <person name="Da Silva C."/>
            <person name="Montanini B."/>
            <person name="Hainaut M."/>
            <person name="Levati E."/>
            <person name="Barry K.W."/>
            <person name="Belfiori B."/>
            <person name="Cichocki N."/>
            <person name="Clum A."/>
            <person name="Dockter R.B."/>
            <person name="Fauchery L."/>
            <person name="Guy J."/>
            <person name="Iotti M."/>
            <person name="Le Tacon F."/>
            <person name="Lindquist E.A."/>
            <person name="Lipzen A."/>
            <person name="Malagnac F."/>
            <person name="Mello A."/>
            <person name="Molinier V."/>
            <person name="Miyauchi S."/>
            <person name="Poulain J."/>
            <person name="Riccioni C."/>
            <person name="Rubini A."/>
            <person name="Sitrit Y."/>
            <person name="Splivallo R."/>
            <person name="Traeger S."/>
            <person name="Wang M."/>
            <person name="Zifcakova L."/>
            <person name="Wipf D."/>
            <person name="Zambonelli A."/>
            <person name="Paolocci F."/>
            <person name="Nowrousian M."/>
            <person name="Ottonello S."/>
            <person name="Baldrian P."/>
            <person name="Spatafora J.W."/>
            <person name="Henrissat B."/>
            <person name="Nagy L.G."/>
            <person name="Aury J.M."/>
            <person name="Wincker P."/>
            <person name="Grigoriev I.V."/>
            <person name="Bonfante P."/>
            <person name="Martin F.M."/>
        </authorList>
    </citation>
    <scope>NUCLEOTIDE SEQUENCE [LARGE SCALE GENOMIC DNA]</scope>
    <source>
        <strain evidence="6 7">CCBAS932</strain>
    </source>
</reference>
<dbReference type="GO" id="GO:0005737">
    <property type="term" value="C:cytoplasm"/>
    <property type="evidence" value="ECO:0007669"/>
    <property type="project" value="UniProtKB-SubCell"/>
</dbReference>
<evidence type="ECO:0000256" key="2">
    <source>
        <dbReference type="ARBA" id="ARBA00022803"/>
    </source>
</evidence>
<dbReference type="FunCoup" id="A0A3N4KXV0">
    <property type="interactions" value="958"/>
</dbReference>
<keyword evidence="3" id="KW-0694">RNA-binding</keyword>
<dbReference type="InterPro" id="IPR025697">
    <property type="entry name" value="CLU_dom"/>
</dbReference>
<comment type="function">
    <text evidence="3">mRNA-binding protein involved in proper cytoplasmic distribution of mitochondria.</text>
</comment>
<evidence type="ECO:0000313" key="6">
    <source>
        <dbReference type="EMBL" id="RPB15366.1"/>
    </source>
</evidence>
<keyword evidence="2" id="KW-0802">TPR repeat</keyword>
<dbReference type="Pfam" id="PF12807">
    <property type="entry name" value="eIF3_p135"/>
    <property type="match status" value="1"/>
</dbReference>
<dbReference type="HAMAP" id="MF_03013">
    <property type="entry name" value="CLU"/>
    <property type="match status" value="1"/>
</dbReference>
<dbReference type="SUPFAM" id="SSF103107">
    <property type="entry name" value="Hypothetical protein c14orf129, hspc210"/>
    <property type="match status" value="1"/>
</dbReference>
<feature type="compositionally biased region" description="Basic and acidic residues" evidence="4">
    <location>
        <begin position="620"/>
        <end position="684"/>
    </location>
</feature>
<dbReference type="Gene3D" id="3.30.2280.10">
    <property type="entry name" value="Hypothetical protein (hspc210)"/>
    <property type="match status" value="1"/>
</dbReference>
<gene>
    <name evidence="3" type="primary">CLU1</name>
    <name evidence="3" type="synonym">TIF31</name>
    <name evidence="6" type="ORF">P167DRAFT_533163</name>
</gene>
<dbReference type="InterPro" id="IPR011990">
    <property type="entry name" value="TPR-like_helical_dom_sf"/>
</dbReference>
<dbReference type="Pfam" id="PF15044">
    <property type="entry name" value="CLU_N"/>
    <property type="match status" value="1"/>
</dbReference>
<name>A0A3N4KXV0_9PEZI</name>
<dbReference type="FunFam" id="3.30.2280.10:FF:000002">
    <property type="entry name" value="Clustered mitochondria protein homolog"/>
    <property type="match status" value="1"/>
</dbReference>
<dbReference type="PANTHER" id="PTHR12601">
    <property type="entry name" value="EUKARYOTIC TRANSLATION INITIATION FACTOR 3 SUBUNIT EIF-3"/>
    <property type="match status" value="1"/>
</dbReference>
<feature type="domain" description="Clu" evidence="5">
    <location>
        <begin position="327"/>
        <end position="576"/>
    </location>
</feature>
<dbReference type="FunFam" id="1.25.40.10:FF:000293">
    <property type="entry name" value="Clustered mitochondria protein homolog"/>
    <property type="match status" value="1"/>
</dbReference>
<dbReference type="GO" id="GO:0003729">
    <property type="term" value="F:mRNA binding"/>
    <property type="evidence" value="ECO:0007669"/>
    <property type="project" value="TreeGrafter"/>
</dbReference>
<dbReference type="InterPro" id="IPR007967">
    <property type="entry name" value="GSKIP_dom"/>
</dbReference>
<evidence type="ECO:0000313" key="7">
    <source>
        <dbReference type="Proteomes" id="UP000277580"/>
    </source>
</evidence>
<feature type="compositionally biased region" description="Basic and acidic residues" evidence="4">
    <location>
        <begin position="917"/>
        <end position="927"/>
    </location>
</feature>
<dbReference type="Pfam" id="PF13236">
    <property type="entry name" value="CLU"/>
    <property type="match status" value="1"/>
</dbReference>
<evidence type="ECO:0000256" key="1">
    <source>
        <dbReference type="ARBA" id="ARBA00022490"/>
    </source>
</evidence>
<feature type="region of interest" description="Disordered" evidence="4">
    <location>
        <begin position="917"/>
        <end position="949"/>
    </location>
</feature>
<dbReference type="OrthoDB" id="1414216at2759"/>
<comment type="subcellular location">
    <subcellularLocation>
        <location evidence="3">Cytoplasm</location>
    </subcellularLocation>
</comment>
<dbReference type="InterPro" id="IPR033646">
    <property type="entry name" value="CLU-central"/>
</dbReference>
<dbReference type="Pfam" id="PF13424">
    <property type="entry name" value="TPR_12"/>
    <property type="match status" value="1"/>
</dbReference>
<feature type="compositionally biased region" description="Polar residues" evidence="4">
    <location>
        <begin position="1228"/>
        <end position="1261"/>
    </location>
</feature>
<dbReference type="CDD" id="cd15466">
    <property type="entry name" value="CLU-central"/>
    <property type="match status" value="1"/>
</dbReference>
<evidence type="ECO:0000259" key="5">
    <source>
        <dbReference type="PROSITE" id="PS51823"/>
    </source>
</evidence>
<keyword evidence="1 3" id="KW-0963">Cytoplasm</keyword>
<organism evidence="6 7">
    <name type="scientific">Morchella conica CCBAS932</name>
    <dbReference type="NCBI Taxonomy" id="1392247"/>
    <lineage>
        <taxon>Eukaryota</taxon>
        <taxon>Fungi</taxon>
        <taxon>Dikarya</taxon>
        <taxon>Ascomycota</taxon>
        <taxon>Pezizomycotina</taxon>
        <taxon>Pezizomycetes</taxon>
        <taxon>Pezizales</taxon>
        <taxon>Morchellaceae</taxon>
        <taxon>Morchella</taxon>
    </lineage>
</organism>
<dbReference type="GO" id="GO:0007005">
    <property type="term" value="P:mitochondrion organization"/>
    <property type="evidence" value="ECO:0007669"/>
    <property type="project" value="UniProtKB-UniRule"/>
</dbReference>
<dbReference type="InParanoid" id="A0A3N4KXV0"/>
<evidence type="ECO:0000256" key="4">
    <source>
        <dbReference type="SAM" id="MobiDB-lite"/>
    </source>
</evidence>
<sequence>MAPSKDPVAETQNEVANETTAEVIQQETENVQEEAAAEEQSQDLFQLTVKLPHKPHKINIMVSPSEQVQDIRQTIVELPGTFQYTCFHLEHNGTRISDFVELTDVPGIGPDSELVLVEDPYTEKEARMHILRIRELIGAAAPRVDVVHGIQAGLSLFDGLSQGEDAQDAKGKKAEDARHPMSDYDFDAPASLDHFLPKVDPTPPLKCIKGMCLSSWNPPPHNLRQRGHLLYLQVTTNEGEQFQISAHVSGFYVNKCTNNKFDPTPKTSPKLQSAHSLITLLSMISPSFEKDFATFQEWNSRKDPLITYPPTNAIPASPWLVPGQNTSSHQADQARPQETYLISGTESGDSLRDFNEEFQSTRELPRETVQDRVFRERLLSKLFADYTDAAVRGAVAIARGELAPLNPTEGRDAQIYVHNNIFFSHGSDGVGTFASEGGDEAARVATGKDVMGVKAVNGLDIPGLQTPGTVVVDYMGRRLVAQSIVPGIFRPREEGQSQIDYGGVEGKDVVASNEIFVPLFEKMSQAMRVKKHTVWDKEQKSHELVASVETKGLLGTDGRKYVLDLYRITPLDIDFIEKYWKGVEGVTEGGYPHRMAVLRPELVEAFWKVKMREYVSAELEKRKKTKEDATAVEGAAKEEAKQEAKEPSGEAAKEEAKEETPVEGEAAKEGEEESKEVAEKKPEEAQETIDISGFDFALNPDVMSGQVPQTDEEKAQMEKDEKDVRDACAFLQEKIIPRLIEDLKEGEVGSPMDGHSLTRLMHKRGINVRYLGTIAKLALEQGNKLISIQIISIQEMVARACKYILNGLLRGLPNPLAPFCISHFLNCLLGAEHNPNPKVVKDDGLWKLYHDADFSFEQLNIQDLRASIEKEVQKRYRFELEAGWETKIKPLQMLREIALKLGLQMRIKDYQFGSVKEGEAAKPKEEPTPTNGNGKSGKGKKKSPAASVADFTEVSKSGSTFEPDDLMNIVPIVKDSASKSQLAEEALEAGRISLIQDHKDIGQELLLESLSLHEQIYGVLHPEVARVYNTLSMLYYQLDEKAAAVELARKAVIVSERTLGVDSAETILNYLNLGLFEHASGNTKTALAYIKHAFGFWRVIYGDSHPDSVTTMNNVAVMLQALKYYTDSRKWFEASLKVCENIFGKSSPHTATLCFQLAQALALDNDSKGAVSKMRDAYNVFLAQLGPKDRNTKEAENWLEQLTQNAVTLARQAKDLQERRKRMLQMTPRVTMSAKPQPQVGQSSLGMPESTTTATSRSGMDSRSIDDLLKFIEGSEGPKQKKRQGKTNPKRRGGGGGSASRT</sequence>
<dbReference type="GO" id="GO:0048312">
    <property type="term" value="P:intracellular distribution of mitochondria"/>
    <property type="evidence" value="ECO:0007669"/>
    <property type="project" value="TreeGrafter"/>
</dbReference>
<feature type="region of interest" description="Disordered" evidence="4">
    <location>
        <begin position="620"/>
        <end position="686"/>
    </location>
</feature>
<proteinExistence type="inferred from homology"/>